<evidence type="ECO:0000313" key="2">
    <source>
        <dbReference type="EMBL" id="CAD7259588.1"/>
    </source>
</evidence>
<evidence type="ECO:0000256" key="1">
    <source>
        <dbReference type="SAM" id="SignalP"/>
    </source>
</evidence>
<sequence length="129" mass="14366">MRNFIESQCGSKAHPSVMTSPWLLLLLCSVIGSSPAQARTPARDVLLVLLFFYSSCGHLTAQEKKEGVVKYCPSRQLWSQPSTILRAICRTEPRKVGLLQNSSEPATKPRALPRSTQCRYFDEPSERGA</sequence>
<feature type="signal peptide" evidence="1">
    <location>
        <begin position="1"/>
        <end position="38"/>
    </location>
</feature>
<dbReference type="AlphaFoldDB" id="A0A7R9FYX9"/>
<feature type="chain" id="PRO_5031469747" evidence="1">
    <location>
        <begin position="39"/>
        <end position="129"/>
    </location>
</feature>
<gene>
    <name evidence="2" type="ORF">TSIB3V08_LOCUS3792</name>
</gene>
<accession>A0A7R9FYX9</accession>
<name>A0A7R9FYX9_TIMSH</name>
<organism evidence="2">
    <name type="scientific">Timema shepardi</name>
    <name type="common">Walking stick</name>
    <dbReference type="NCBI Taxonomy" id="629360"/>
    <lineage>
        <taxon>Eukaryota</taxon>
        <taxon>Metazoa</taxon>
        <taxon>Ecdysozoa</taxon>
        <taxon>Arthropoda</taxon>
        <taxon>Hexapoda</taxon>
        <taxon>Insecta</taxon>
        <taxon>Pterygota</taxon>
        <taxon>Neoptera</taxon>
        <taxon>Polyneoptera</taxon>
        <taxon>Phasmatodea</taxon>
        <taxon>Timematodea</taxon>
        <taxon>Timematoidea</taxon>
        <taxon>Timematidae</taxon>
        <taxon>Timema</taxon>
    </lineage>
</organism>
<dbReference type="EMBL" id="OC001291">
    <property type="protein sequence ID" value="CAD7259588.1"/>
    <property type="molecule type" value="Genomic_DNA"/>
</dbReference>
<keyword evidence="1" id="KW-0732">Signal</keyword>
<reference evidence="2" key="1">
    <citation type="submission" date="2020-11" db="EMBL/GenBank/DDBJ databases">
        <authorList>
            <person name="Tran Van P."/>
        </authorList>
    </citation>
    <scope>NUCLEOTIDE SEQUENCE</scope>
</reference>
<proteinExistence type="predicted"/>
<protein>
    <submittedName>
        <fullName evidence="2">Uncharacterized protein</fullName>
    </submittedName>
</protein>